<name>K0RDP1_THAOC</name>
<dbReference type="EMBL" id="AGNL01041834">
    <property type="protein sequence ID" value="EJK51325.1"/>
    <property type="molecule type" value="Genomic_DNA"/>
</dbReference>
<protein>
    <submittedName>
        <fullName evidence="1">Uncharacterized protein</fullName>
    </submittedName>
</protein>
<keyword evidence="2" id="KW-1185">Reference proteome</keyword>
<dbReference type="AlphaFoldDB" id="K0RDP1"/>
<organism evidence="1 2">
    <name type="scientific">Thalassiosira oceanica</name>
    <name type="common">Marine diatom</name>
    <dbReference type="NCBI Taxonomy" id="159749"/>
    <lineage>
        <taxon>Eukaryota</taxon>
        <taxon>Sar</taxon>
        <taxon>Stramenopiles</taxon>
        <taxon>Ochrophyta</taxon>
        <taxon>Bacillariophyta</taxon>
        <taxon>Coscinodiscophyceae</taxon>
        <taxon>Thalassiosirophycidae</taxon>
        <taxon>Thalassiosirales</taxon>
        <taxon>Thalassiosiraceae</taxon>
        <taxon>Thalassiosira</taxon>
    </lineage>
</organism>
<sequence length="128" mass="14005">MAVEFTMIDALARRVLPELNIEGRTGWPKWNGSVSTKLAEDVHVRRAMLREKNLPSIDHSLGSYNSEIEVVEIQSLREADDEQLTGRAGAAAGVGTLLNGQRQHREEGARAAAAAEKGLHFALFRLGT</sequence>
<reference evidence="1 2" key="1">
    <citation type="journal article" date="2012" name="Genome Biol.">
        <title>Genome and low-iron response of an oceanic diatom adapted to chronic iron limitation.</title>
        <authorList>
            <person name="Lommer M."/>
            <person name="Specht M."/>
            <person name="Roy A.S."/>
            <person name="Kraemer L."/>
            <person name="Andreson R."/>
            <person name="Gutowska M.A."/>
            <person name="Wolf J."/>
            <person name="Bergner S.V."/>
            <person name="Schilhabel M.B."/>
            <person name="Klostermeier U.C."/>
            <person name="Beiko R.G."/>
            <person name="Rosenstiel P."/>
            <person name="Hippler M."/>
            <person name="Laroche J."/>
        </authorList>
    </citation>
    <scope>NUCLEOTIDE SEQUENCE [LARGE SCALE GENOMIC DNA]</scope>
    <source>
        <strain evidence="1 2">CCMP1005</strain>
    </source>
</reference>
<gene>
    <name evidence="1" type="ORF">THAOC_29511</name>
</gene>
<evidence type="ECO:0000313" key="2">
    <source>
        <dbReference type="Proteomes" id="UP000266841"/>
    </source>
</evidence>
<evidence type="ECO:0000313" key="1">
    <source>
        <dbReference type="EMBL" id="EJK51325.1"/>
    </source>
</evidence>
<dbReference type="Proteomes" id="UP000266841">
    <property type="component" value="Unassembled WGS sequence"/>
</dbReference>
<accession>K0RDP1</accession>
<proteinExistence type="predicted"/>
<comment type="caution">
    <text evidence="1">The sequence shown here is derived from an EMBL/GenBank/DDBJ whole genome shotgun (WGS) entry which is preliminary data.</text>
</comment>